<evidence type="ECO:0000256" key="1">
    <source>
        <dbReference type="SAM" id="MobiDB-lite"/>
    </source>
</evidence>
<feature type="non-terminal residue" evidence="2">
    <location>
        <position position="132"/>
    </location>
</feature>
<dbReference type="EMBL" id="LR031876">
    <property type="protein sequence ID" value="VDD34954.1"/>
    <property type="molecule type" value="Genomic_DNA"/>
</dbReference>
<dbReference type="AlphaFoldDB" id="A0A3P6EHV3"/>
<name>A0A3P6EHV3_BRAOL</name>
<accession>A0A3P6EHV3</accession>
<feature type="region of interest" description="Disordered" evidence="1">
    <location>
        <begin position="111"/>
        <end position="132"/>
    </location>
</feature>
<evidence type="ECO:0000313" key="2">
    <source>
        <dbReference type="EMBL" id="VDD34954.1"/>
    </source>
</evidence>
<gene>
    <name evidence="2" type="ORF">BOLC7T40514H</name>
</gene>
<protein>
    <submittedName>
        <fullName evidence="2">Uncharacterized protein</fullName>
    </submittedName>
</protein>
<reference evidence="2" key="1">
    <citation type="submission" date="2018-11" db="EMBL/GenBank/DDBJ databases">
        <authorList>
            <consortium name="Genoscope - CEA"/>
            <person name="William W."/>
        </authorList>
    </citation>
    <scope>NUCLEOTIDE SEQUENCE</scope>
</reference>
<proteinExistence type="predicted"/>
<feature type="compositionally biased region" description="Basic and acidic residues" evidence="1">
    <location>
        <begin position="63"/>
        <end position="77"/>
    </location>
</feature>
<sequence length="132" mass="14997">MEVQVSQPGQESEVVQAKISVASPHTQRRAMSRSRARARRRSLSLLPSYRAVYAGDEANEGLVSKDMEPQRRKKEDSQGVDEEIEEFTYPFPPEEEHIWLLPKAARRAQKKEQRVLGNASGGHLLKNKIPSF</sequence>
<feature type="region of interest" description="Disordered" evidence="1">
    <location>
        <begin position="57"/>
        <end position="84"/>
    </location>
</feature>
<organism evidence="2">
    <name type="scientific">Brassica oleracea</name>
    <name type="common">Wild cabbage</name>
    <dbReference type="NCBI Taxonomy" id="3712"/>
    <lineage>
        <taxon>Eukaryota</taxon>
        <taxon>Viridiplantae</taxon>
        <taxon>Streptophyta</taxon>
        <taxon>Embryophyta</taxon>
        <taxon>Tracheophyta</taxon>
        <taxon>Spermatophyta</taxon>
        <taxon>Magnoliopsida</taxon>
        <taxon>eudicotyledons</taxon>
        <taxon>Gunneridae</taxon>
        <taxon>Pentapetalae</taxon>
        <taxon>rosids</taxon>
        <taxon>malvids</taxon>
        <taxon>Brassicales</taxon>
        <taxon>Brassicaceae</taxon>
        <taxon>Brassiceae</taxon>
        <taxon>Brassica</taxon>
    </lineage>
</organism>